<dbReference type="InterPro" id="IPR050223">
    <property type="entry name" value="D-isomer_2-hydroxyacid_DH"/>
</dbReference>
<evidence type="ECO:0000256" key="1">
    <source>
        <dbReference type="ARBA" id="ARBA00023002"/>
    </source>
</evidence>
<name>A0A916WLF2_9HYPH</name>
<evidence type="ECO:0000259" key="4">
    <source>
        <dbReference type="Pfam" id="PF00389"/>
    </source>
</evidence>
<evidence type="ECO:0000256" key="2">
    <source>
        <dbReference type="ARBA" id="ARBA00023027"/>
    </source>
</evidence>
<feature type="domain" description="D-isomer specific 2-hydroxyacid dehydrogenase catalytic" evidence="4">
    <location>
        <begin position="60"/>
        <end position="312"/>
    </location>
</feature>
<organism evidence="6 7">
    <name type="scientific">Brucella endophytica</name>
    <dbReference type="NCBI Taxonomy" id="1963359"/>
    <lineage>
        <taxon>Bacteria</taxon>
        <taxon>Pseudomonadati</taxon>
        <taxon>Pseudomonadota</taxon>
        <taxon>Alphaproteobacteria</taxon>
        <taxon>Hyphomicrobiales</taxon>
        <taxon>Brucellaceae</taxon>
        <taxon>Brucella/Ochrobactrum group</taxon>
        <taxon>Brucella</taxon>
    </lineage>
</organism>
<dbReference type="Pfam" id="PF00389">
    <property type="entry name" value="2-Hacid_dh"/>
    <property type="match status" value="1"/>
</dbReference>
<dbReference type="GO" id="GO:0016618">
    <property type="term" value="F:hydroxypyruvate reductase [NAD(P)H] activity"/>
    <property type="evidence" value="ECO:0007669"/>
    <property type="project" value="TreeGrafter"/>
</dbReference>
<comment type="similarity">
    <text evidence="3">Belongs to the D-isomer specific 2-hydroxyacid dehydrogenase family.</text>
</comment>
<dbReference type="InterPro" id="IPR036291">
    <property type="entry name" value="NAD(P)-bd_dom_sf"/>
</dbReference>
<dbReference type="GO" id="GO:0030267">
    <property type="term" value="F:glyoxylate reductase (NADPH) activity"/>
    <property type="evidence" value="ECO:0007669"/>
    <property type="project" value="TreeGrafter"/>
</dbReference>
<sequence length="322" mass="35447">MLVVNRVLLVTGCCLSEAQVTRYGASYSRIIELPQPTSPEAIFDAGRMATDYILGGPEYIDAVALERMPALERLVLLGTGVASFVDQSAAAARGLTVMNTPHMNVESVAEFALAMLIVNASNAIGSADQVRAGVGWPQGPWKTLREQKIGIFGLGHIGRALLQRLHALGVENVLYASRHRHTEMEREYGLIYVAHTELFQNCDSVSIHVSYNPVTHHIINRAILIAANRDLSILCFANPRVIDPDAARDALVLGQIRRLYIDGYYREWQANRGQVDDPEGLLALPGDRFWATSHLAAQTHNAIGRQLEQALELLSPARRLPK</sequence>
<dbReference type="PANTHER" id="PTHR10996">
    <property type="entry name" value="2-HYDROXYACID DEHYDROGENASE-RELATED"/>
    <property type="match status" value="1"/>
</dbReference>
<dbReference type="SUPFAM" id="SSF51735">
    <property type="entry name" value="NAD(P)-binding Rossmann-fold domains"/>
    <property type="match status" value="1"/>
</dbReference>
<evidence type="ECO:0000313" key="7">
    <source>
        <dbReference type="Proteomes" id="UP000646478"/>
    </source>
</evidence>
<dbReference type="PANTHER" id="PTHR10996:SF178">
    <property type="entry name" value="2-HYDROXYACID DEHYDROGENASE YGL185C-RELATED"/>
    <property type="match status" value="1"/>
</dbReference>
<dbReference type="AlphaFoldDB" id="A0A916WLF2"/>
<dbReference type="InterPro" id="IPR006140">
    <property type="entry name" value="D-isomer_DH_NAD-bd"/>
</dbReference>
<dbReference type="SUPFAM" id="SSF52283">
    <property type="entry name" value="Formate/glycerate dehydrogenase catalytic domain-like"/>
    <property type="match status" value="1"/>
</dbReference>
<evidence type="ECO:0000256" key="3">
    <source>
        <dbReference type="RuleBase" id="RU003719"/>
    </source>
</evidence>
<dbReference type="Pfam" id="PF02826">
    <property type="entry name" value="2-Hacid_dh_C"/>
    <property type="match status" value="1"/>
</dbReference>
<protein>
    <submittedName>
        <fullName evidence="6">Glyoxylate/hydroxypyruvate reductase B</fullName>
    </submittedName>
</protein>
<keyword evidence="1 3" id="KW-0560">Oxidoreductase</keyword>
<reference evidence="6" key="2">
    <citation type="submission" date="2020-09" db="EMBL/GenBank/DDBJ databases">
        <authorList>
            <person name="Sun Q."/>
            <person name="Zhou Y."/>
        </authorList>
    </citation>
    <scope>NUCLEOTIDE SEQUENCE</scope>
    <source>
        <strain evidence="6">CGMCC 1.15082</strain>
    </source>
</reference>
<accession>A0A916WLF2</accession>
<feature type="domain" description="D-isomer specific 2-hydroxyacid dehydrogenase NAD-binding" evidence="5">
    <location>
        <begin position="115"/>
        <end position="296"/>
    </location>
</feature>
<proteinExistence type="inferred from homology"/>
<gene>
    <name evidence="6" type="primary">ghrB</name>
    <name evidence="6" type="ORF">GCM10011491_44030</name>
</gene>
<dbReference type="RefSeq" id="WP_188826324.1">
    <property type="nucleotide sequence ID" value="NZ_BMHH01000033.1"/>
</dbReference>
<comment type="caution">
    <text evidence="6">The sequence shown here is derived from an EMBL/GenBank/DDBJ whole genome shotgun (WGS) entry which is preliminary data.</text>
</comment>
<evidence type="ECO:0000313" key="6">
    <source>
        <dbReference type="EMBL" id="GGB11282.1"/>
    </source>
</evidence>
<keyword evidence="7" id="KW-1185">Reference proteome</keyword>
<reference evidence="6" key="1">
    <citation type="journal article" date="2014" name="Int. J. Syst. Evol. Microbiol.">
        <title>Complete genome sequence of Corynebacterium casei LMG S-19264T (=DSM 44701T), isolated from a smear-ripened cheese.</title>
        <authorList>
            <consortium name="US DOE Joint Genome Institute (JGI-PGF)"/>
            <person name="Walter F."/>
            <person name="Albersmeier A."/>
            <person name="Kalinowski J."/>
            <person name="Ruckert C."/>
        </authorList>
    </citation>
    <scope>NUCLEOTIDE SEQUENCE</scope>
    <source>
        <strain evidence="6">CGMCC 1.15082</strain>
    </source>
</reference>
<dbReference type="GO" id="GO:0005829">
    <property type="term" value="C:cytosol"/>
    <property type="evidence" value="ECO:0007669"/>
    <property type="project" value="TreeGrafter"/>
</dbReference>
<dbReference type="InterPro" id="IPR006139">
    <property type="entry name" value="D-isomer_2_OHA_DH_cat_dom"/>
</dbReference>
<dbReference type="Proteomes" id="UP000646478">
    <property type="component" value="Unassembled WGS sequence"/>
</dbReference>
<dbReference type="GO" id="GO:0051287">
    <property type="term" value="F:NAD binding"/>
    <property type="evidence" value="ECO:0007669"/>
    <property type="project" value="InterPro"/>
</dbReference>
<dbReference type="Gene3D" id="3.40.50.720">
    <property type="entry name" value="NAD(P)-binding Rossmann-like Domain"/>
    <property type="match status" value="2"/>
</dbReference>
<keyword evidence="2" id="KW-0520">NAD</keyword>
<evidence type="ECO:0000259" key="5">
    <source>
        <dbReference type="Pfam" id="PF02826"/>
    </source>
</evidence>
<dbReference type="EMBL" id="BMHH01000033">
    <property type="protein sequence ID" value="GGB11282.1"/>
    <property type="molecule type" value="Genomic_DNA"/>
</dbReference>